<dbReference type="EMBL" id="CP000107">
    <property type="protein sequence ID" value="AAZ68471.1"/>
    <property type="molecule type" value="Genomic_DNA"/>
</dbReference>
<sequence length="251" mass="28229">MLVPQEVIASNSLLCEYVKYTTINIKSATCIGSTDIINNKLKIHISKDSNLQPIVQPHAKSLFLLEVTIPSSIVKNDPYLRNIYIISQSESLDANLYCLVDASHIQSFTNEIYDTVQNKVPKFVDNIFKYTEVIFAKLEIDSHLKLNEYEILCSILPDAEFIIHEIEEKNSCCSCCPPFTSKQNITRVQSQESLLQENDAEQVTLPKPEDNITNTSISSTDSSTEHNSISSLLSFVNVTIESINSFQNNSK</sequence>
<dbReference type="Proteomes" id="UP000000435">
    <property type="component" value="Chromosome"/>
</dbReference>
<keyword evidence="2" id="KW-1185">Reference proteome</keyword>
<proteinExistence type="predicted"/>
<evidence type="ECO:0000313" key="1">
    <source>
        <dbReference type="EMBL" id="AAZ68471.1"/>
    </source>
</evidence>
<organism evidence="1 2">
    <name type="scientific">Ehrlichia canis (strain Jake)</name>
    <dbReference type="NCBI Taxonomy" id="269484"/>
    <lineage>
        <taxon>Bacteria</taxon>
        <taxon>Pseudomonadati</taxon>
        <taxon>Pseudomonadota</taxon>
        <taxon>Alphaproteobacteria</taxon>
        <taxon>Rickettsiales</taxon>
        <taxon>Anaplasmataceae</taxon>
        <taxon>Ehrlichia</taxon>
    </lineage>
</organism>
<accession>A0ACA6AW72</accession>
<name>A0ACA6AW72_EHRCJ</name>
<reference evidence="2" key="1">
    <citation type="journal article" date="2006" name="J. Bacteriol.">
        <title>The genome of the obligately intracellular bacterium Ehrlichia canis reveals themes of complex membrane structure and immune evasion strategies.</title>
        <authorList>
            <person name="Mavromatis K."/>
            <person name="Doyle C.K."/>
            <person name="Lykidis A."/>
            <person name="Ivanova N."/>
            <person name="Francino M.P."/>
            <person name="Chain P."/>
            <person name="Shin M."/>
            <person name="Malfatti S."/>
            <person name="Larimer F."/>
            <person name="Copeland A."/>
            <person name="Detter J.C."/>
            <person name="Land M."/>
            <person name="Richardson P.M."/>
            <person name="Yu X.J."/>
            <person name="Walker D.H."/>
            <person name="McBride J.W."/>
            <person name="Kyrpides N.C."/>
        </authorList>
    </citation>
    <scope>NUCLEOTIDE SEQUENCE [LARGE SCALE GENOMIC DNA]</scope>
    <source>
        <strain evidence="2">Jake</strain>
    </source>
</reference>
<gene>
    <name evidence="1" type="ordered locus">Ecaj_0429</name>
</gene>
<evidence type="ECO:0000313" key="2">
    <source>
        <dbReference type="Proteomes" id="UP000000435"/>
    </source>
</evidence>
<protein>
    <submittedName>
        <fullName evidence="1">Uncharacterized protein</fullName>
    </submittedName>
</protein>